<dbReference type="AlphaFoldDB" id="A0A9X9Q6C9"/>
<dbReference type="EMBL" id="CYRY02042572">
    <property type="protein sequence ID" value="VCX34735.1"/>
    <property type="molecule type" value="Genomic_DNA"/>
</dbReference>
<dbReference type="Proteomes" id="UP000269945">
    <property type="component" value="Unassembled WGS sequence"/>
</dbReference>
<feature type="compositionally biased region" description="Polar residues" evidence="1">
    <location>
        <begin position="127"/>
        <end position="155"/>
    </location>
</feature>
<keyword evidence="3" id="KW-1185">Reference proteome</keyword>
<proteinExistence type="predicted"/>
<accession>A0A9X9Q6C9</accession>
<organism evidence="2 3">
    <name type="scientific">Gulo gulo</name>
    <name type="common">Wolverine</name>
    <name type="synonym">Gluton</name>
    <dbReference type="NCBI Taxonomy" id="48420"/>
    <lineage>
        <taxon>Eukaryota</taxon>
        <taxon>Metazoa</taxon>
        <taxon>Chordata</taxon>
        <taxon>Craniata</taxon>
        <taxon>Vertebrata</taxon>
        <taxon>Euteleostomi</taxon>
        <taxon>Mammalia</taxon>
        <taxon>Eutheria</taxon>
        <taxon>Laurasiatheria</taxon>
        <taxon>Carnivora</taxon>
        <taxon>Caniformia</taxon>
        <taxon>Musteloidea</taxon>
        <taxon>Mustelidae</taxon>
        <taxon>Guloninae</taxon>
        <taxon>Gulo</taxon>
    </lineage>
</organism>
<feature type="compositionally biased region" description="Pro residues" evidence="1">
    <location>
        <begin position="51"/>
        <end position="65"/>
    </location>
</feature>
<name>A0A9X9Q6C9_GULGU</name>
<sequence length="155" mass="16806">MGPASGASSAPRSFRCRRALCSCAQPCRDQTAGHRSLDLVHPQPANRRPRPVPVPHQPHQRPPLPALRSAGPRNLRRVEKKGSGLGAVTSPPPDPLVNGRSLGLRQSKYPRTEQPKPLLASGHPLSIPQTWTLDGPRTGSTQPSRLQSLRPSQRT</sequence>
<evidence type="ECO:0000256" key="1">
    <source>
        <dbReference type="SAM" id="MobiDB-lite"/>
    </source>
</evidence>
<evidence type="ECO:0000313" key="2">
    <source>
        <dbReference type="EMBL" id="VCX34735.1"/>
    </source>
</evidence>
<gene>
    <name evidence="2" type="ORF">BN2614_LOCUS5</name>
</gene>
<comment type="caution">
    <text evidence="2">The sequence shown here is derived from an EMBL/GenBank/DDBJ whole genome shotgun (WGS) entry which is preliminary data.</text>
</comment>
<evidence type="ECO:0000313" key="3">
    <source>
        <dbReference type="Proteomes" id="UP000269945"/>
    </source>
</evidence>
<reference evidence="2 3" key="1">
    <citation type="submission" date="2018-10" db="EMBL/GenBank/DDBJ databases">
        <authorList>
            <person name="Ekblom R."/>
            <person name="Jareborg N."/>
        </authorList>
    </citation>
    <scope>NUCLEOTIDE SEQUENCE [LARGE SCALE GENOMIC DNA]</scope>
    <source>
        <tissue evidence="2">Muscle</tissue>
    </source>
</reference>
<feature type="region of interest" description="Disordered" evidence="1">
    <location>
        <begin position="30"/>
        <end position="155"/>
    </location>
</feature>
<protein>
    <submittedName>
        <fullName evidence="2">Uncharacterized protein</fullName>
    </submittedName>
</protein>